<reference evidence="1" key="1">
    <citation type="submission" date="2022-12" db="EMBL/GenBank/DDBJ databases">
        <title>Reference genome sequencing for broad-spectrum identification of bacterial and archaeal isolates by mass spectrometry.</title>
        <authorList>
            <person name="Sekiguchi Y."/>
            <person name="Tourlousse D.M."/>
        </authorList>
    </citation>
    <scope>NUCLEOTIDE SEQUENCE</scope>
    <source>
        <strain evidence="1">ASRB1</strain>
    </source>
</reference>
<gene>
    <name evidence="1" type="ORF">DAMNIGENAA_11590</name>
</gene>
<dbReference type="Proteomes" id="UP001144372">
    <property type="component" value="Unassembled WGS sequence"/>
</dbReference>
<dbReference type="AlphaFoldDB" id="A0A9W6FTN4"/>
<evidence type="ECO:0000313" key="1">
    <source>
        <dbReference type="EMBL" id="GLI33726.1"/>
    </source>
</evidence>
<dbReference type="EMBL" id="BSDR01000001">
    <property type="protein sequence ID" value="GLI33726.1"/>
    <property type="molecule type" value="Genomic_DNA"/>
</dbReference>
<proteinExistence type="predicted"/>
<organism evidence="1 2">
    <name type="scientific">Desulforhabdus amnigena</name>
    <dbReference type="NCBI Taxonomy" id="40218"/>
    <lineage>
        <taxon>Bacteria</taxon>
        <taxon>Pseudomonadati</taxon>
        <taxon>Thermodesulfobacteriota</taxon>
        <taxon>Syntrophobacteria</taxon>
        <taxon>Syntrophobacterales</taxon>
        <taxon>Syntrophobacteraceae</taxon>
        <taxon>Desulforhabdus</taxon>
    </lineage>
</organism>
<sequence length="50" mass="5650">MKNGMHGISSVHILWTVGIKPEEIVVGETVAECDDIPEIDRSRCHRHPKK</sequence>
<protein>
    <submittedName>
        <fullName evidence="1">Uncharacterized protein</fullName>
    </submittedName>
</protein>
<comment type="caution">
    <text evidence="1">The sequence shown here is derived from an EMBL/GenBank/DDBJ whole genome shotgun (WGS) entry which is preliminary data.</text>
</comment>
<evidence type="ECO:0000313" key="2">
    <source>
        <dbReference type="Proteomes" id="UP001144372"/>
    </source>
</evidence>
<keyword evidence="2" id="KW-1185">Reference proteome</keyword>
<name>A0A9W6FTN4_9BACT</name>
<accession>A0A9W6FTN4</accession>